<proteinExistence type="predicted"/>
<reference evidence="4 5" key="1">
    <citation type="submission" date="2018-07" db="EMBL/GenBank/DDBJ databases">
        <title>A high quality draft genome assembly of the barn swallow (H. rustica rustica).</title>
        <authorList>
            <person name="Formenti G."/>
            <person name="Chiara M."/>
            <person name="Poveda L."/>
            <person name="Francoijs K.-J."/>
            <person name="Bonisoli-Alquati A."/>
            <person name="Canova L."/>
            <person name="Gianfranceschi L."/>
            <person name="Horner D.S."/>
            <person name="Saino N."/>
        </authorList>
    </citation>
    <scope>NUCLEOTIDE SEQUENCE [LARGE SCALE GENOMIC DNA]</scope>
    <source>
        <strain evidence="4">Chelidonia</strain>
        <tissue evidence="4">Blood</tissue>
    </source>
</reference>
<gene>
    <name evidence="4" type="ORF">DUI87_06300</name>
</gene>
<dbReference type="OrthoDB" id="9893417at2759"/>
<keyword evidence="5" id="KW-1185">Reference proteome</keyword>
<evidence type="ECO:0000256" key="2">
    <source>
        <dbReference type="SAM" id="MobiDB-lite"/>
    </source>
</evidence>
<dbReference type="AlphaFoldDB" id="A0A3M0LBY6"/>
<dbReference type="Proteomes" id="UP000269221">
    <property type="component" value="Unassembled WGS sequence"/>
</dbReference>
<feature type="domain" description="C2H2-type" evidence="3">
    <location>
        <begin position="76"/>
        <end position="103"/>
    </location>
</feature>
<evidence type="ECO:0000259" key="3">
    <source>
        <dbReference type="PROSITE" id="PS50157"/>
    </source>
</evidence>
<evidence type="ECO:0000313" key="4">
    <source>
        <dbReference type="EMBL" id="RMC16707.1"/>
    </source>
</evidence>
<keyword evidence="1" id="KW-0862">Zinc</keyword>
<dbReference type="PROSITE" id="PS50157">
    <property type="entry name" value="ZINC_FINGER_C2H2_2"/>
    <property type="match status" value="1"/>
</dbReference>
<organism evidence="4 5">
    <name type="scientific">Hirundo rustica rustica</name>
    <dbReference type="NCBI Taxonomy" id="333673"/>
    <lineage>
        <taxon>Eukaryota</taxon>
        <taxon>Metazoa</taxon>
        <taxon>Chordata</taxon>
        <taxon>Craniata</taxon>
        <taxon>Vertebrata</taxon>
        <taxon>Euteleostomi</taxon>
        <taxon>Archelosauria</taxon>
        <taxon>Archosauria</taxon>
        <taxon>Dinosauria</taxon>
        <taxon>Saurischia</taxon>
        <taxon>Theropoda</taxon>
        <taxon>Coelurosauria</taxon>
        <taxon>Aves</taxon>
        <taxon>Neognathae</taxon>
        <taxon>Neoaves</taxon>
        <taxon>Telluraves</taxon>
        <taxon>Australaves</taxon>
        <taxon>Passeriformes</taxon>
        <taxon>Sylvioidea</taxon>
        <taxon>Hirundinidae</taxon>
        <taxon>Hirundo</taxon>
    </lineage>
</organism>
<comment type="caution">
    <text evidence="4">The sequence shown here is derived from an EMBL/GenBank/DDBJ whole genome shotgun (WGS) entry which is preliminary data.</text>
</comment>
<evidence type="ECO:0000256" key="1">
    <source>
        <dbReference type="PROSITE-ProRule" id="PRU00042"/>
    </source>
</evidence>
<evidence type="ECO:0000313" key="5">
    <source>
        <dbReference type="Proteomes" id="UP000269221"/>
    </source>
</evidence>
<feature type="region of interest" description="Disordered" evidence="2">
    <location>
        <begin position="39"/>
        <end position="118"/>
    </location>
</feature>
<keyword evidence="1" id="KW-0479">Metal-binding</keyword>
<dbReference type="EMBL" id="QRBI01000101">
    <property type="protein sequence ID" value="RMC16707.1"/>
    <property type="molecule type" value="Genomic_DNA"/>
</dbReference>
<protein>
    <recommendedName>
        <fullName evidence="3">C2H2-type domain-containing protein</fullName>
    </recommendedName>
</protein>
<dbReference type="GO" id="GO:0008270">
    <property type="term" value="F:zinc ion binding"/>
    <property type="evidence" value="ECO:0007669"/>
    <property type="project" value="UniProtKB-KW"/>
</dbReference>
<dbReference type="InterPro" id="IPR013087">
    <property type="entry name" value="Znf_C2H2_type"/>
</dbReference>
<sequence length="118" mass="13343">MVMEETNNLPYVVFTDDKQLRMETREDKLPWQNLMEEDILSGSTVQESNRQEKLQRSRIRRGSKPMPGWSEEERPTLCQEGGQSFSQGSELVVDEQLHDGEKPTSAWSVGRASAGAAS</sequence>
<accession>A0A3M0LBY6</accession>
<name>A0A3M0LBY6_HIRRU</name>
<keyword evidence="1" id="KW-0863">Zinc-finger</keyword>